<feature type="compositionally biased region" description="Low complexity" evidence="1">
    <location>
        <begin position="67"/>
        <end position="82"/>
    </location>
</feature>
<feature type="compositionally biased region" description="Low complexity" evidence="1">
    <location>
        <begin position="9"/>
        <end position="20"/>
    </location>
</feature>
<reference evidence="2 3" key="1">
    <citation type="journal article" date="2019" name="Nat. Ecol. Evol.">
        <title>Megaphylogeny resolves global patterns of mushroom evolution.</title>
        <authorList>
            <person name="Varga T."/>
            <person name="Krizsan K."/>
            <person name="Foldi C."/>
            <person name="Dima B."/>
            <person name="Sanchez-Garcia M."/>
            <person name="Sanchez-Ramirez S."/>
            <person name="Szollosi G.J."/>
            <person name="Szarkandi J.G."/>
            <person name="Papp V."/>
            <person name="Albert L."/>
            <person name="Andreopoulos W."/>
            <person name="Angelini C."/>
            <person name="Antonin V."/>
            <person name="Barry K.W."/>
            <person name="Bougher N.L."/>
            <person name="Buchanan P."/>
            <person name="Buyck B."/>
            <person name="Bense V."/>
            <person name="Catcheside P."/>
            <person name="Chovatia M."/>
            <person name="Cooper J."/>
            <person name="Damon W."/>
            <person name="Desjardin D."/>
            <person name="Finy P."/>
            <person name="Geml J."/>
            <person name="Haridas S."/>
            <person name="Hughes K."/>
            <person name="Justo A."/>
            <person name="Karasinski D."/>
            <person name="Kautmanova I."/>
            <person name="Kiss B."/>
            <person name="Kocsube S."/>
            <person name="Kotiranta H."/>
            <person name="LaButti K.M."/>
            <person name="Lechner B.E."/>
            <person name="Liimatainen K."/>
            <person name="Lipzen A."/>
            <person name="Lukacs Z."/>
            <person name="Mihaltcheva S."/>
            <person name="Morgado L.N."/>
            <person name="Niskanen T."/>
            <person name="Noordeloos M.E."/>
            <person name="Ohm R.A."/>
            <person name="Ortiz-Santana B."/>
            <person name="Ovrebo C."/>
            <person name="Racz N."/>
            <person name="Riley R."/>
            <person name="Savchenko A."/>
            <person name="Shiryaev A."/>
            <person name="Soop K."/>
            <person name="Spirin V."/>
            <person name="Szebenyi C."/>
            <person name="Tomsovsky M."/>
            <person name="Tulloss R.E."/>
            <person name="Uehling J."/>
            <person name="Grigoriev I.V."/>
            <person name="Vagvolgyi C."/>
            <person name="Papp T."/>
            <person name="Martin F.M."/>
            <person name="Miettinen O."/>
            <person name="Hibbett D.S."/>
            <person name="Nagy L.G."/>
        </authorList>
    </citation>
    <scope>NUCLEOTIDE SEQUENCE [LARGE SCALE GENOMIC DNA]</scope>
    <source>
        <strain evidence="2 3">CBS 962.96</strain>
    </source>
</reference>
<feature type="compositionally biased region" description="Polar residues" evidence="1">
    <location>
        <begin position="245"/>
        <end position="266"/>
    </location>
</feature>
<feature type="compositionally biased region" description="Low complexity" evidence="1">
    <location>
        <begin position="148"/>
        <end position="173"/>
    </location>
</feature>
<sequence length="308" mass="33271">MTSPIRTNSLSTSTLTSTSSESDHYTVRNSIVSTGTTSGASSLHAALSHYQASQQSHITRHHHDLLSASSSTASTESHSSSTSERERERERTPRLSLSKSFEGFPRNVKTTASGGIVPVRQKEKGWRDKDREKEKERRGRGRGRRVRVSSMFSSSSSSSVSSPSPSFSSSMPSTPVRKGFGVREGIGNNRVGTPTKTGANAVGRGLWGRKDKDKDRDKGTPLKNSHSSPNNNINDIRTLGGRFGSTPSSTSNGYSFHSPTSPTSPMSDGDSIDDIRRPSDLGRAVEGELFSLEEEGREVWALADIGGR</sequence>
<dbReference type="Proteomes" id="UP000297245">
    <property type="component" value="Unassembled WGS sequence"/>
</dbReference>
<feature type="region of interest" description="Disordered" evidence="1">
    <location>
        <begin position="67"/>
        <end position="280"/>
    </location>
</feature>
<name>A0A4S8LKT3_DENBC</name>
<dbReference type="EMBL" id="ML179363">
    <property type="protein sequence ID" value="THU89580.1"/>
    <property type="molecule type" value="Genomic_DNA"/>
</dbReference>
<feature type="compositionally biased region" description="Basic and acidic residues" evidence="1">
    <location>
        <begin position="120"/>
        <end position="137"/>
    </location>
</feature>
<feature type="region of interest" description="Disordered" evidence="1">
    <location>
        <begin position="1"/>
        <end position="24"/>
    </location>
</feature>
<accession>A0A4S8LKT3</accession>
<evidence type="ECO:0000313" key="3">
    <source>
        <dbReference type="Proteomes" id="UP000297245"/>
    </source>
</evidence>
<feature type="compositionally biased region" description="Basic and acidic residues" evidence="1">
    <location>
        <begin position="208"/>
        <end position="220"/>
    </location>
</feature>
<feature type="compositionally biased region" description="Basic residues" evidence="1">
    <location>
        <begin position="138"/>
        <end position="147"/>
    </location>
</feature>
<feature type="compositionally biased region" description="Polar residues" evidence="1">
    <location>
        <begin position="222"/>
        <end position="235"/>
    </location>
</feature>
<evidence type="ECO:0000256" key="1">
    <source>
        <dbReference type="SAM" id="MobiDB-lite"/>
    </source>
</evidence>
<feature type="compositionally biased region" description="Basic and acidic residues" evidence="1">
    <location>
        <begin position="83"/>
        <end position="93"/>
    </location>
</feature>
<dbReference type="AlphaFoldDB" id="A0A4S8LKT3"/>
<evidence type="ECO:0000313" key="2">
    <source>
        <dbReference type="EMBL" id="THU89580.1"/>
    </source>
</evidence>
<organism evidence="2 3">
    <name type="scientific">Dendrothele bispora (strain CBS 962.96)</name>
    <dbReference type="NCBI Taxonomy" id="1314807"/>
    <lineage>
        <taxon>Eukaryota</taxon>
        <taxon>Fungi</taxon>
        <taxon>Dikarya</taxon>
        <taxon>Basidiomycota</taxon>
        <taxon>Agaricomycotina</taxon>
        <taxon>Agaricomycetes</taxon>
        <taxon>Agaricomycetidae</taxon>
        <taxon>Agaricales</taxon>
        <taxon>Agaricales incertae sedis</taxon>
        <taxon>Dendrothele</taxon>
    </lineage>
</organism>
<protein>
    <submittedName>
        <fullName evidence="2">Uncharacterized protein</fullName>
    </submittedName>
</protein>
<keyword evidence="3" id="KW-1185">Reference proteome</keyword>
<gene>
    <name evidence="2" type="ORF">K435DRAFT_969024</name>
</gene>
<proteinExistence type="predicted"/>